<proteinExistence type="predicted"/>
<name>A0A8J3IAG4_9CHLR</name>
<comment type="caution">
    <text evidence="1">The sequence shown here is derived from an EMBL/GenBank/DDBJ whole genome shotgun (WGS) entry which is preliminary data.</text>
</comment>
<dbReference type="AlphaFoldDB" id="A0A8J3IAG4"/>
<dbReference type="Proteomes" id="UP000597444">
    <property type="component" value="Unassembled WGS sequence"/>
</dbReference>
<dbReference type="EMBL" id="BNJK01000001">
    <property type="protein sequence ID" value="GHO89988.1"/>
    <property type="molecule type" value="Genomic_DNA"/>
</dbReference>
<reference evidence="1" key="1">
    <citation type="submission" date="2020-10" db="EMBL/GenBank/DDBJ databases">
        <title>Taxonomic study of unclassified bacteria belonging to the class Ktedonobacteria.</title>
        <authorList>
            <person name="Yabe S."/>
            <person name="Wang C.M."/>
            <person name="Zheng Y."/>
            <person name="Sakai Y."/>
            <person name="Cavaletti L."/>
            <person name="Monciardini P."/>
            <person name="Donadio S."/>
        </authorList>
    </citation>
    <scope>NUCLEOTIDE SEQUENCE</scope>
    <source>
        <strain evidence="1">ID150040</strain>
    </source>
</reference>
<evidence type="ECO:0000313" key="2">
    <source>
        <dbReference type="Proteomes" id="UP000597444"/>
    </source>
</evidence>
<gene>
    <name evidence="1" type="ORF">KSF_000360</name>
</gene>
<protein>
    <submittedName>
        <fullName evidence="1">Uncharacterized protein</fullName>
    </submittedName>
</protein>
<sequence length="156" mass="17148">MPGFTYGLDIVVLAGQLHLGKRQTVDEVHQEMQERLKALGVSISRREILYLFDAYCTLLKAASEAKADQQWLAQVQENGGIIVSIDGIQPDRGNETIYLVRDALTGRILVADNVQSSPDGGHESLAHSCDDTRGESVGDHYRCARERIARGRTALA</sequence>
<keyword evidence="2" id="KW-1185">Reference proteome</keyword>
<accession>A0A8J3IAG4</accession>
<organism evidence="1 2">
    <name type="scientific">Reticulibacter mediterranei</name>
    <dbReference type="NCBI Taxonomy" id="2778369"/>
    <lineage>
        <taxon>Bacteria</taxon>
        <taxon>Bacillati</taxon>
        <taxon>Chloroflexota</taxon>
        <taxon>Ktedonobacteria</taxon>
        <taxon>Ktedonobacterales</taxon>
        <taxon>Reticulibacteraceae</taxon>
        <taxon>Reticulibacter</taxon>
    </lineage>
</organism>
<evidence type="ECO:0000313" key="1">
    <source>
        <dbReference type="EMBL" id="GHO89988.1"/>
    </source>
</evidence>